<dbReference type="PANTHER" id="PTHR13490">
    <property type="entry name" value="MITOCHONDRIAL 28S RIBOSOMAL PROTEIN S28"/>
    <property type="match status" value="1"/>
</dbReference>
<dbReference type="EMBL" id="ML991777">
    <property type="protein sequence ID" value="KAF2238158.1"/>
    <property type="molecule type" value="Genomic_DNA"/>
</dbReference>
<reference evidence="2" key="1">
    <citation type="journal article" date="2020" name="Stud. Mycol.">
        <title>101 Dothideomycetes genomes: a test case for predicting lifestyles and emergence of pathogens.</title>
        <authorList>
            <person name="Haridas S."/>
            <person name="Albert R."/>
            <person name="Binder M."/>
            <person name="Bloem J."/>
            <person name="Labutti K."/>
            <person name="Salamov A."/>
            <person name="Andreopoulos B."/>
            <person name="Baker S."/>
            <person name="Barry K."/>
            <person name="Bills G."/>
            <person name="Bluhm B."/>
            <person name="Cannon C."/>
            <person name="Castanera R."/>
            <person name="Culley D."/>
            <person name="Daum C."/>
            <person name="Ezra D."/>
            <person name="Gonzalez J."/>
            <person name="Henrissat B."/>
            <person name="Kuo A."/>
            <person name="Liang C."/>
            <person name="Lipzen A."/>
            <person name="Lutzoni F."/>
            <person name="Magnuson J."/>
            <person name="Mondo S."/>
            <person name="Nolan M."/>
            <person name="Ohm R."/>
            <person name="Pangilinan J."/>
            <person name="Park H.-J."/>
            <person name="Ramirez L."/>
            <person name="Alfaro M."/>
            <person name="Sun H."/>
            <person name="Tritt A."/>
            <person name="Yoshinaga Y."/>
            <person name="Zwiers L.-H."/>
            <person name="Turgeon B."/>
            <person name="Goodwin S."/>
            <person name="Spatafora J."/>
            <person name="Crous P."/>
            <person name="Grigoriev I."/>
        </authorList>
    </citation>
    <scope>NUCLEOTIDE SEQUENCE</scope>
    <source>
        <strain evidence="2">Tuck. ex Michener</strain>
    </source>
</reference>
<evidence type="ECO:0000313" key="3">
    <source>
        <dbReference type="Proteomes" id="UP000800092"/>
    </source>
</evidence>
<protein>
    <recommendedName>
        <fullName evidence="1">Small ribosomal subunit protein mS35 mitochondrial conserved domain-containing protein</fullName>
    </recommendedName>
</protein>
<feature type="non-terminal residue" evidence="2">
    <location>
        <position position="1"/>
    </location>
</feature>
<evidence type="ECO:0000313" key="2">
    <source>
        <dbReference type="EMBL" id="KAF2238158.1"/>
    </source>
</evidence>
<dbReference type="AlphaFoldDB" id="A0A6A6HK15"/>
<keyword evidence="3" id="KW-1185">Reference proteome</keyword>
<dbReference type="PANTHER" id="PTHR13490:SF0">
    <property type="entry name" value="SMALL RIBOSOMAL SUBUNIT PROTEIN MS35"/>
    <property type="match status" value="1"/>
</dbReference>
<feature type="non-terminal residue" evidence="2">
    <location>
        <position position="174"/>
    </location>
</feature>
<dbReference type="GO" id="GO:0032543">
    <property type="term" value="P:mitochondrial translation"/>
    <property type="evidence" value="ECO:0007669"/>
    <property type="project" value="InterPro"/>
</dbReference>
<dbReference type="Proteomes" id="UP000800092">
    <property type="component" value="Unassembled WGS sequence"/>
</dbReference>
<accession>A0A6A6HK15</accession>
<proteinExistence type="predicted"/>
<organism evidence="2 3">
    <name type="scientific">Viridothelium virens</name>
    <name type="common">Speckled blister lichen</name>
    <name type="synonym">Trypethelium virens</name>
    <dbReference type="NCBI Taxonomy" id="1048519"/>
    <lineage>
        <taxon>Eukaryota</taxon>
        <taxon>Fungi</taxon>
        <taxon>Dikarya</taxon>
        <taxon>Ascomycota</taxon>
        <taxon>Pezizomycotina</taxon>
        <taxon>Dothideomycetes</taxon>
        <taxon>Dothideomycetes incertae sedis</taxon>
        <taxon>Trypetheliales</taxon>
        <taxon>Trypetheliaceae</taxon>
        <taxon>Viridothelium</taxon>
    </lineage>
</organism>
<name>A0A6A6HK15_VIRVR</name>
<dbReference type="OrthoDB" id="283424at2759"/>
<dbReference type="InterPro" id="IPR039848">
    <property type="entry name" value="Ribosomal_mS35_mt"/>
</dbReference>
<sequence>FEGDDLTATGHAELDAHRELREFARIAAWEMPLLSKLARPFSPPTKQQPLRFRYTTHLHETHPSSPKVVVEFCPTDLPSLTTTQTSKLIKLVGSRYNPATQIVKMSCDRHTDSRANKAELLSMLDALLKEVKEGKDNFEDVPFDFRHADTKRTRRRGEWLVFPEEWKMTEERRK</sequence>
<gene>
    <name evidence="2" type="ORF">EV356DRAFT_417195</name>
</gene>
<dbReference type="Pfam" id="PF10213">
    <property type="entry name" value="MRP-S28"/>
    <property type="match status" value="1"/>
</dbReference>
<dbReference type="InterPro" id="IPR019349">
    <property type="entry name" value="Ribosomal_mS35_mit"/>
</dbReference>
<feature type="domain" description="Small ribosomal subunit protein mS35 mitochondrial conserved" evidence="1">
    <location>
        <begin position="40"/>
        <end position="167"/>
    </location>
</feature>
<dbReference type="GO" id="GO:0003735">
    <property type="term" value="F:structural constituent of ribosome"/>
    <property type="evidence" value="ECO:0007669"/>
    <property type="project" value="InterPro"/>
</dbReference>
<evidence type="ECO:0000259" key="1">
    <source>
        <dbReference type="Pfam" id="PF10213"/>
    </source>
</evidence>
<dbReference type="GO" id="GO:0005763">
    <property type="term" value="C:mitochondrial small ribosomal subunit"/>
    <property type="evidence" value="ECO:0007669"/>
    <property type="project" value="TreeGrafter"/>
</dbReference>